<feature type="domain" description="Rho-GAP" evidence="17">
    <location>
        <begin position="256"/>
        <end position="446"/>
    </location>
</feature>
<proteinExistence type="predicted"/>
<evidence type="ECO:0000256" key="1">
    <source>
        <dbReference type="ARBA" id="ARBA00004170"/>
    </source>
</evidence>
<keyword evidence="4" id="KW-0796">Tight junction</keyword>
<feature type="compositionally biased region" description="Polar residues" evidence="16">
    <location>
        <begin position="510"/>
        <end position="524"/>
    </location>
</feature>
<keyword evidence="15" id="KW-0175">Coiled coil</keyword>
<feature type="compositionally biased region" description="Pro residues" evidence="16">
    <location>
        <begin position="615"/>
        <end position="627"/>
    </location>
</feature>
<protein>
    <recommendedName>
        <fullName evidence="13">Rho GTPase-activating protein 17</fullName>
    </recommendedName>
    <alternativeName>
        <fullName evidence="14">Rho-type GTPase-activating protein 17</fullName>
    </alternativeName>
</protein>
<keyword evidence="8" id="KW-0965">Cell junction</keyword>
<dbReference type="Pfam" id="PF00620">
    <property type="entry name" value="RhoGAP"/>
    <property type="match status" value="1"/>
</dbReference>
<evidence type="ECO:0000256" key="11">
    <source>
        <dbReference type="ARBA" id="ARBA00055904"/>
    </source>
</evidence>
<dbReference type="GO" id="GO:0005829">
    <property type="term" value="C:cytosol"/>
    <property type="evidence" value="ECO:0007669"/>
    <property type="project" value="TreeGrafter"/>
</dbReference>
<reference evidence="19" key="1">
    <citation type="submission" date="2025-08" db="UniProtKB">
        <authorList>
            <consortium name="Ensembl"/>
        </authorList>
    </citation>
    <scope>IDENTIFICATION</scope>
</reference>
<dbReference type="GeneTree" id="ENSGT00940000156201"/>
<evidence type="ECO:0000256" key="13">
    <source>
        <dbReference type="ARBA" id="ARBA00070237"/>
    </source>
</evidence>
<dbReference type="FunFam" id="1.20.1270.60:FF:000019">
    <property type="entry name" value="rho GTPase-activating protein 17 isoform X1"/>
    <property type="match status" value="1"/>
</dbReference>
<dbReference type="PROSITE" id="PS50238">
    <property type="entry name" value="RHOGAP"/>
    <property type="match status" value="1"/>
</dbReference>
<feature type="region of interest" description="Disordered" evidence="16">
    <location>
        <begin position="604"/>
        <end position="764"/>
    </location>
</feature>
<dbReference type="GO" id="GO:0007165">
    <property type="term" value="P:signal transduction"/>
    <property type="evidence" value="ECO:0007669"/>
    <property type="project" value="InterPro"/>
</dbReference>
<evidence type="ECO:0000256" key="5">
    <source>
        <dbReference type="ARBA" id="ARBA00022468"/>
    </source>
</evidence>
<feature type="coiled-coil region" evidence="15">
    <location>
        <begin position="170"/>
        <end position="197"/>
    </location>
</feature>
<accession>A0A8C9Z5L5</accession>
<keyword evidence="10" id="KW-0472">Membrane</keyword>
<evidence type="ECO:0000256" key="6">
    <source>
        <dbReference type="ARBA" id="ARBA00022490"/>
    </source>
</evidence>
<dbReference type="Pfam" id="PF03114">
    <property type="entry name" value="BAR"/>
    <property type="match status" value="1"/>
</dbReference>
<feature type="domain" description="BAR" evidence="18">
    <location>
        <begin position="15"/>
        <end position="250"/>
    </location>
</feature>
<comment type="subunit">
    <text evidence="12">Component of a complex whose core is composed of ARHGAP17, AMOT, PALS1, PATJ and PARD3/PAR3. Interacts with NHERF1, FNBP1, TRIP10, CAPZA (CAPZA1, CAPZA2 or CAPZA3), CAPZB, CD2AP and SH3KBP1/CIN85.</text>
</comment>
<name>A0A8C9Z5L5_SANLU</name>
<dbReference type="Proteomes" id="UP000694568">
    <property type="component" value="Unplaced"/>
</dbReference>
<dbReference type="Gene3D" id="1.10.555.10">
    <property type="entry name" value="Rho GTPase activation protein"/>
    <property type="match status" value="1"/>
</dbReference>
<feature type="compositionally biased region" description="Basic and acidic residues" evidence="16">
    <location>
        <begin position="492"/>
        <end position="508"/>
    </location>
</feature>
<dbReference type="SUPFAM" id="SSF103657">
    <property type="entry name" value="BAR/IMD domain-like"/>
    <property type="match status" value="1"/>
</dbReference>
<feature type="compositionally biased region" description="Pro residues" evidence="16">
    <location>
        <begin position="702"/>
        <end position="717"/>
    </location>
</feature>
<comment type="function">
    <text evidence="11">Rho GTPase-activating protein involved in the maintenance of tight junction by regulating the activity of CDC42, thereby playing a central role in apical polarity of epithelial cells. Specifically acts as a GTPase activator for the CDC42 GTPase by converting it to an inactive GDP-bound state. The complex formed with AMOT acts by regulating the uptake of polarity proteins at tight junctions, possibly by deciding whether tight junction transmembrane proteins are recycled back to the plasma membrane or sent elsewhere. Participates in the Ca(2+)-dependent regulation of exocytosis, possibly by catalyzing GTPase activity of Rho family proteins and by inducing the reorganization of the cortical actin filaments. Acts as a GTPase activator in vitro for RAC1.</text>
</comment>
<feature type="region of interest" description="Disordered" evidence="16">
    <location>
        <begin position="480"/>
        <end position="567"/>
    </location>
</feature>
<dbReference type="SMART" id="SM00324">
    <property type="entry name" value="RhoGAP"/>
    <property type="match status" value="1"/>
</dbReference>
<evidence type="ECO:0000256" key="8">
    <source>
        <dbReference type="ARBA" id="ARBA00022949"/>
    </source>
</evidence>
<dbReference type="CDD" id="cd04386">
    <property type="entry name" value="RhoGAP_nadrin"/>
    <property type="match status" value="1"/>
</dbReference>
<keyword evidence="9" id="KW-0729">SH3-binding</keyword>
<evidence type="ECO:0000256" key="2">
    <source>
        <dbReference type="ARBA" id="ARBA00004435"/>
    </source>
</evidence>
<evidence type="ECO:0000256" key="7">
    <source>
        <dbReference type="ARBA" id="ARBA00022553"/>
    </source>
</evidence>
<dbReference type="InterPro" id="IPR004148">
    <property type="entry name" value="BAR_dom"/>
</dbReference>
<evidence type="ECO:0000256" key="12">
    <source>
        <dbReference type="ARBA" id="ARBA00065623"/>
    </source>
</evidence>
<evidence type="ECO:0000256" key="9">
    <source>
        <dbReference type="ARBA" id="ARBA00023036"/>
    </source>
</evidence>
<evidence type="ECO:0000259" key="18">
    <source>
        <dbReference type="PROSITE" id="PS51021"/>
    </source>
</evidence>
<dbReference type="FunFam" id="1.10.555.10:FF:000001">
    <property type="entry name" value="Rho GTPase activating protein 44"/>
    <property type="match status" value="1"/>
</dbReference>
<dbReference type="PANTHER" id="PTHR14130:SF3">
    <property type="entry name" value="RHO GTPASE-ACTIVATING PROTEIN 17"/>
    <property type="match status" value="1"/>
</dbReference>
<sequence length="810" mass="87642">DYSATSLCHVLCGACERAAEKAASLSNLFLGKIERRMELVRVVSHNTHKRMVSCLQGHIGADAEKRHKKLPLTALSQAMVEGGNQLGEDSLIGKMMEVCGEAENRLASELMQHELQIEKDVLDPLSQLAEVDIPNILKQRKQLAKLVLDYDSARARWLQATKSIISGTNTQALTAKADLLKEEMDEAMNKVELCKDQLAADMYSFFSKEGDYARFFVTLLEAQADYHRKSLTVLENVLPTIQDQQDSWTEKPAFGTGLDEHLKRSGREIALPLEACVMMLLETGMKEEGLFRIAAGASKLKKLKAALDCSTSQLEEFYSDPHAVAGALKSYLRELPEPLMSYQLYDEWIQASSVSDPDKRLQALWVVCDKLPKNNKTNLRYLVKFLTKLAQDSEVNKMTPSNIAIVLGPNLMWAKTEGSLAEMAAATSVHVVAIVEPIIQHADWFFPEDVEFNVSGMFAMPTPASNHNNHLDYDCSTIERKRPGSMVGPENDTTRKDNTPNKHSDHTLRRGSNTLGRKQHTSPAFQPPLPPVEAPGQGHGAAQVPQPSAEPQPQAPSGGPGPDAAQQSLAQSLAALAAAQQLLTAACCRRASLLMFSTHNHKVAHQISGTKKQAPAPPKPMNPPPSQPCNSSSGSSLSPSPRPLSIHSPNSPTSPTSQPCATPRRHSSNQPPIQAPSHPPPEPPSQASPPPQPGADQQSAEPSPPGTPTPPDTPPPSAATQNVAPPSPSPYQSGSLPRPRPVPRPRNRPSVPPPPQPTALAADSNGICPTAYKMMGERFSCSYRLAAAAAAASCLLPLKDCDLDTESTVL</sequence>
<evidence type="ECO:0000256" key="14">
    <source>
        <dbReference type="ARBA" id="ARBA00083392"/>
    </source>
</evidence>
<dbReference type="GO" id="GO:0017124">
    <property type="term" value="F:SH3 domain binding"/>
    <property type="evidence" value="ECO:0007669"/>
    <property type="project" value="UniProtKB-KW"/>
</dbReference>
<dbReference type="GO" id="GO:0005096">
    <property type="term" value="F:GTPase activator activity"/>
    <property type="evidence" value="ECO:0007669"/>
    <property type="project" value="UniProtKB-KW"/>
</dbReference>
<comment type="subcellular location">
    <subcellularLocation>
        <location evidence="2">Cell junction</location>
        <location evidence="2">Tight junction</location>
    </subcellularLocation>
    <subcellularLocation>
        <location evidence="3">Cytoplasm</location>
    </subcellularLocation>
    <subcellularLocation>
        <location evidence="1">Membrane</location>
        <topology evidence="1">Peripheral membrane protein</topology>
    </subcellularLocation>
</comment>
<dbReference type="GO" id="GO:0005923">
    <property type="term" value="C:bicellular tight junction"/>
    <property type="evidence" value="ECO:0007669"/>
    <property type="project" value="UniProtKB-SubCell"/>
</dbReference>
<feature type="compositionally biased region" description="Low complexity" evidence="16">
    <location>
        <begin position="555"/>
        <end position="567"/>
    </location>
</feature>
<dbReference type="Gene3D" id="1.20.1270.60">
    <property type="entry name" value="Arfaptin homology (AH) domain/BAR domain"/>
    <property type="match status" value="1"/>
</dbReference>
<dbReference type="GO" id="GO:0016020">
    <property type="term" value="C:membrane"/>
    <property type="evidence" value="ECO:0007669"/>
    <property type="project" value="UniProtKB-SubCell"/>
</dbReference>
<evidence type="ECO:0000256" key="10">
    <source>
        <dbReference type="ARBA" id="ARBA00023136"/>
    </source>
</evidence>
<keyword evidence="6" id="KW-0963">Cytoplasm</keyword>
<evidence type="ECO:0000256" key="4">
    <source>
        <dbReference type="ARBA" id="ARBA00022427"/>
    </source>
</evidence>
<dbReference type="InterPro" id="IPR008936">
    <property type="entry name" value="Rho_GTPase_activation_prot"/>
</dbReference>
<gene>
    <name evidence="19" type="primary">arhgap17a</name>
</gene>
<evidence type="ECO:0000259" key="17">
    <source>
        <dbReference type="PROSITE" id="PS50238"/>
    </source>
</evidence>
<organism evidence="19 20">
    <name type="scientific">Sander lucioperca</name>
    <name type="common">Pike-perch</name>
    <name type="synonym">Perca lucioperca</name>
    <dbReference type="NCBI Taxonomy" id="283035"/>
    <lineage>
        <taxon>Eukaryota</taxon>
        <taxon>Metazoa</taxon>
        <taxon>Chordata</taxon>
        <taxon>Craniata</taxon>
        <taxon>Vertebrata</taxon>
        <taxon>Euteleostomi</taxon>
        <taxon>Actinopterygii</taxon>
        <taxon>Neopterygii</taxon>
        <taxon>Teleostei</taxon>
        <taxon>Neoteleostei</taxon>
        <taxon>Acanthomorphata</taxon>
        <taxon>Eupercaria</taxon>
        <taxon>Perciformes</taxon>
        <taxon>Percoidei</taxon>
        <taxon>Percidae</taxon>
        <taxon>Luciopercinae</taxon>
        <taxon>Sander</taxon>
    </lineage>
</organism>
<dbReference type="AlphaFoldDB" id="A0A8C9Z5L5"/>
<evidence type="ECO:0000313" key="20">
    <source>
        <dbReference type="Proteomes" id="UP000694568"/>
    </source>
</evidence>
<dbReference type="SMART" id="SM00721">
    <property type="entry name" value="BAR"/>
    <property type="match status" value="1"/>
</dbReference>
<keyword evidence="7" id="KW-0597">Phosphoprotein</keyword>
<dbReference type="InterPro" id="IPR027267">
    <property type="entry name" value="AH/BAR_dom_sf"/>
</dbReference>
<evidence type="ECO:0000256" key="3">
    <source>
        <dbReference type="ARBA" id="ARBA00004496"/>
    </source>
</evidence>
<feature type="compositionally biased region" description="Pro residues" evidence="16">
    <location>
        <begin position="748"/>
        <end position="757"/>
    </location>
</feature>
<keyword evidence="5" id="KW-0343">GTPase activation</keyword>
<evidence type="ECO:0000256" key="15">
    <source>
        <dbReference type="SAM" id="Coils"/>
    </source>
</evidence>
<evidence type="ECO:0000256" key="16">
    <source>
        <dbReference type="SAM" id="MobiDB-lite"/>
    </source>
</evidence>
<dbReference type="Ensembl" id="ENSSLUT00000036219.1">
    <property type="protein sequence ID" value="ENSSLUP00000035127.1"/>
    <property type="gene ID" value="ENSSLUG00000013625.1"/>
</dbReference>
<dbReference type="PROSITE" id="PS51021">
    <property type="entry name" value="BAR"/>
    <property type="match status" value="1"/>
</dbReference>
<dbReference type="InterPro" id="IPR000198">
    <property type="entry name" value="RhoGAP_dom"/>
</dbReference>
<keyword evidence="20" id="KW-1185">Reference proteome</keyword>
<dbReference type="SUPFAM" id="SSF48350">
    <property type="entry name" value="GTPase activation domain, GAP"/>
    <property type="match status" value="1"/>
</dbReference>
<dbReference type="GO" id="GO:0032956">
    <property type="term" value="P:regulation of actin cytoskeleton organization"/>
    <property type="evidence" value="ECO:0007669"/>
    <property type="project" value="TreeGrafter"/>
</dbReference>
<reference evidence="19" key="2">
    <citation type="submission" date="2025-09" db="UniProtKB">
        <authorList>
            <consortium name="Ensembl"/>
        </authorList>
    </citation>
    <scope>IDENTIFICATION</scope>
</reference>
<feature type="compositionally biased region" description="Low complexity" evidence="16">
    <location>
        <begin position="628"/>
        <end position="659"/>
    </location>
</feature>
<feature type="compositionally biased region" description="Pro residues" evidence="16">
    <location>
        <begin position="673"/>
        <end position="693"/>
    </location>
</feature>
<dbReference type="InterPro" id="IPR047165">
    <property type="entry name" value="RHG17/44/SH3BP1-like"/>
</dbReference>
<evidence type="ECO:0000313" key="19">
    <source>
        <dbReference type="Ensembl" id="ENSSLUP00000035127.1"/>
    </source>
</evidence>
<dbReference type="PANTHER" id="PTHR14130">
    <property type="entry name" value="3BP-1 RELATED RHOGAP"/>
    <property type="match status" value="1"/>
</dbReference>
<dbReference type="GO" id="GO:0035020">
    <property type="term" value="P:regulation of Rac protein signal transduction"/>
    <property type="evidence" value="ECO:0007669"/>
    <property type="project" value="TreeGrafter"/>
</dbReference>